<gene>
    <name evidence="1" type="ORF">EHP00_1605</name>
</gene>
<evidence type="ECO:0000313" key="1">
    <source>
        <dbReference type="EMBL" id="OQS55783.1"/>
    </source>
</evidence>
<accession>A0A1W0E976</accession>
<dbReference type="AlphaFoldDB" id="A0A1W0E976"/>
<sequence>MQLYKTRYDATLLKRTMDVKDANITYVFAKITRKTPYLAETILLNLYCMFKMHLMHHKTTYDKRFGEFNKNDLFLLKLCLFYNELIFKHINSDYAIIEKEICDVFLEQLEAPKTNV</sequence>
<dbReference type="EMBL" id="MNPJ01000002">
    <property type="protein sequence ID" value="OQS55783.1"/>
    <property type="molecule type" value="Genomic_DNA"/>
</dbReference>
<evidence type="ECO:0000313" key="2">
    <source>
        <dbReference type="Proteomes" id="UP000192758"/>
    </source>
</evidence>
<dbReference type="Proteomes" id="UP000192758">
    <property type="component" value="Unassembled WGS sequence"/>
</dbReference>
<reference evidence="1 2" key="1">
    <citation type="journal article" date="2017" name="Environ. Microbiol.">
        <title>Decay of the glycolytic pathway and adaptation to intranuclear parasitism within Enterocytozoonidae microsporidia.</title>
        <authorList>
            <person name="Wiredu Boakye D."/>
            <person name="Jaroenlak P."/>
            <person name="Prachumwat A."/>
            <person name="Williams T.A."/>
            <person name="Bateman K.S."/>
            <person name="Itsathitphaisarn O."/>
            <person name="Sritunyalucksana K."/>
            <person name="Paszkiewicz K.H."/>
            <person name="Moore K.A."/>
            <person name="Stentiford G.D."/>
            <person name="Williams B.A."/>
        </authorList>
    </citation>
    <scope>NUCLEOTIDE SEQUENCE [LARGE SCALE GENOMIC DNA]</scope>
    <source>
        <strain evidence="1 2">TH1</strain>
    </source>
</reference>
<name>A0A1W0E976_9MICR</name>
<proteinExistence type="predicted"/>
<dbReference type="VEuPathDB" id="MicrosporidiaDB:EHP00_1605"/>
<comment type="caution">
    <text evidence="1">The sequence shown here is derived from an EMBL/GenBank/DDBJ whole genome shotgun (WGS) entry which is preliminary data.</text>
</comment>
<protein>
    <submittedName>
        <fullName evidence="1">Uncharacterized protein</fullName>
    </submittedName>
</protein>
<organism evidence="1 2">
    <name type="scientific">Ecytonucleospora hepatopenaei</name>
    <dbReference type="NCBI Taxonomy" id="646526"/>
    <lineage>
        <taxon>Eukaryota</taxon>
        <taxon>Fungi</taxon>
        <taxon>Fungi incertae sedis</taxon>
        <taxon>Microsporidia</taxon>
        <taxon>Enterocytozoonidae</taxon>
        <taxon>Ecytonucleospora</taxon>
    </lineage>
</organism>
<keyword evidence="2" id="KW-1185">Reference proteome</keyword>